<dbReference type="InterPro" id="IPR005269">
    <property type="entry name" value="LOG"/>
</dbReference>
<evidence type="ECO:0000313" key="3">
    <source>
        <dbReference type="EMBL" id="SPM41353.1"/>
    </source>
</evidence>
<dbReference type="GO" id="GO:0005829">
    <property type="term" value="C:cytosol"/>
    <property type="evidence" value="ECO:0007669"/>
    <property type="project" value="TreeGrafter"/>
</dbReference>
<dbReference type="Gene3D" id="3.40.50.450">
    <property type="match status" value="1"/>
</dbReference>
<dbReference type="EMBL" id="FUEZ01000004">
    <property type="protein sequence ID" value="SPM41353.1"/>
    <property type="molecule type" value="Genomic_DNA"/>
</dbReference>
<comment type="catalytic activity">
    <reaction evidence="2">
        <text>9-ribosyl-trans-zeatin 5'-phosphate + H2O = trans-zeatin + D-ribose 5-phosphate</text>
        <dbReference type="Rhea" id="RHEA:48564"/>
        <dbReference type="ChEBI" id="CHEBI:15377"/>
        <dbReference type="ChEBI" id="CHEBI:16522"/>
        <dbReference type="ChEBI" id="CHEBI:78346"/>
        <dbReference type="ChEBI" id="CHEBI:87947"/>
        <dbReference type="EC" id="3.2.2.n1"/>
    </reaction>
</comment>
<dbReference type="GO" id="GO:0102682">
    <property type="term" value="F:cytokinin riboside 5'-monophosphate phosphoribohydrolase activity"/>
    <property type="evidence" value="ECO:0007669"/>
    <property type="project" value="RHEA"/>
</dbReference>
<feature type="non-terminal residue" evidence="3">
    <location>
        <position position="1"/>
    </location>
</feature>
<proteinExistence type="inferred from homology"/>
<comment type="similarity">
    <text evidence="1 2">Belongs to the LOG family.</text>
</comment>
<dbReference type="Pfam" id="PF03641">
    <property type="entry name" value="Lysine_decarbox"/>
    <property type="match status" value="1"/>
</dbReference>
<dbReference type="EC" id="3.2.2.n1" evidence="2"/>
<evidence type="ECO:0000256" key="2">
    <source>
        <dbReference type="RuleBase" id="RU363015"/>
    </source>
</evidence>
<keyword evidence="2" id="KW-0378">Hydrolase</keyword>
<name>A0A2U3PC69_9MYCO</name>
<accession>A0A2U3PC69</accession>
<evidence type="ECO:0000313" key="4">
    <source>
        <dbReference type="Proteomes" id="UP000240424"/>
    </source>
</evidence>
<keyword evidence="2" id="KW-0203">Cytokinin biosynthesis</keyword>
<dbReference type="SUPFAM" id="SSF102405">
    <property type="entry name" value="MCP/YpsA-like"/>
    <property type="match status" value="1"/>
</dbReference>
<organism evidence="3 4">
    <name type="scientific">Mycobacterium numidiamassiliense</name>
    <dbReference type="NCBI Taxonomy" id="1841861"/>
    <lineage>
        <taxon>Bacteria</taxon>
        <taxon>Bacillati</taxon>
        <taxon>Actinomycetota</taxon>
        <taxon>Actinomycetes</taxon>
        <taxon>Mycobacteriales</taxon>
        <taxon>Mycobacteriaceae</taxon>
        <taxon>Mycobacterium</taxon>
    </lineage>
</organism>
<dbReference type="NCBIfam" id="TIGR00730">
    <property type="entry name" value="Rossman fold protein, TIGR00730 family"/>
    <property type="match status" value="1"/>
</dbReference>
<dbReference type="GO" id="GO:0009691">
    <property type="term" value="P:cytokinin biosynthetic process"/>
    <property type="evidence" value="ECO:0007669"/>
    <property type="project" value="UniProtKB-UniRule"/>
</dbReference>
<dbReference type="AlphaFoldDB" id="A0A2U3PC69"/>
<dbReference type="PANTHER" id="PTHR31223:SF70">
    <property type="entry name" value="LOG FAMILY PROTEIN YJL055W"/>
    <property type="match status" value="1"/>
</dbReference>
<dbReference type="PANTHER" id="PTHR31223">
    <property type="entry name" value="LOG FAMILY PROTEIN YJL055W"/>
    <property type="match status" value="1"/>
</dbReference>
<gene>
    <name evidence="3" type="ORF">MNAB215_3558</name>
</gene>
<keyword evidence="4" id="KW-1185">Reference proteome</keyword>
<dbReference type="STRING" id="1841861.GCA_900157365_01877"/>
<comment type="catalytic activity">
    <reaction evidence="2">
        <text>N(6)-(dimethylallyl)adenosine 5'-phosphate + H2O = N(6)-dimethylallyladenine + D-ribose 5-phosphate</text>
        <dbReference type="Rhea" id="RHEA:48560"/>
        <dbReference type="ChEBI" id="CHEBI:15377"/>
        <dbReference type="ChEBI" id="CHEBI:17660"/>
        <dbReference type="ChEBI" id="CHEBI:57526"/>
        <dbReference type="ChEBI" id="CHEBI:78346"/>
        <dbReference type="EC" id="3.2.2.n1"/>
    </reaction>
</comment>
<dbReference type="Proteomes" id="UP000240424">
    <property type="component" value="Unassembled WGS sequence"/>
</dbReference>
<sequence length="198" mass="21493">VRVVELGLPLADMRAERDSSREWAVCVYCASGPMHPELLELASELGEAIADRGWTLVWGGGHVSAMGAVSSAARARGATTIGVIPQQLMRREIADAAADELIVTDTMRDRKRIMEDQSDAFLVLPGGVGTLDELFEAWTTGYLGMHDKPVVMLDPWGHYEGLWVWLNGLLDSGYISQLAMDRLILVDKVGAALEACAP</sequence>
<reference evidence="3 4" key="1">
    <citation type="submission" date="2017-01" db="EMBL/GenBank/DDBJ databases">
        <authorList>
            <consortium name="Urmite Genomes"/>
        </authorList>
    </citation>
    <scope>NUCLEOTIDE SEQUENCE [LARGE SCALE GENOMIC DNA]</scope>
    <source>
        <strain evidence="3 4">AB215</strain>
    </source>
</reference>
<evidence type="ECO:0000256" key="1">
    <source>
        <dbReference type="ARBA" id="ARBA00006763"/>
    </source>
</evidence>
<dbReference type="InterPro" id="IPR031100">
    <property type="entry name" value="LOG_fam"/>
</dbReference>
<protein>
    <recommendedName>
        <fullName evidence="2">Cytokinin riboside 5'-monophosphate phosphoribohydrolase</fullName>
        <ecNumber evidence="2">3.2.2.n1</ecNumber>
    </recommendedName>
</protein>